<keyword evidence="22" id="KW-1185">Reference proteome</keyword>
<dbReference type="InterPro" id="IPR043502">
    <property type="entry name" value="DNA/RNA_pol_sf"/>
</dbReference>
<dbReference type="NCBIfam" id="NF004397">
    <property type="entry name" value="PRK05755.1"/>
    <property type="match status" value="1"/>
</dbReference>
<proteinExistence type="inferred from homology"/>
<dbReference type="InterPro" id="IPR018320">
    <property type="entry name" value="DNA_polymerase_1"/>
</dbReference>
<evidence type="ECO:0000256" key="17">
    <source>
        <dbReference type="RuleBase" id="RU004460"/>
    </source>
</evidence>
<dbReference type="InterPro" id="IPR001098">
    <property type="entry name" value="DNA-dir_DNA_pol_A_palm_dom"/>
</dbReference>
<dbReference type="InterPro" id="IPR020045">
    <property type="entry name" value="DNA_polI_H3TH"/>
</dbReference>
<evidence type="ECO:0000256" key="15">
    <source>
        <dbReference type="ARBA" id="ARBA00049244"/>
    </source>
</evidence>
<dbReference type="SMART" id="SM00482">
    <property type="entry name" value="POLAc"/>
    <property type="match status" value="1"/>
</dbReference>
<dbReference type="Gene3D" id="1.20.1060.10">
    <property type="entry name" value="Taq DNA Polymerase, Chain T, domain 4"/>
    <property type="match status" value="1"/>
</dbReference>
<evidence type="ECO:0000256" key="10">
    <source>
        <dbReference type="ARBA" id="ARBA00022801"/>
    </source>
</evidence>
<feature type="domain" description="DNA-directed DNA polymerase family A palm" evidence="20">
    <location>
        <begin position="665"/>
        <end position="872"/>
    </location>
</feature>
<evidence type="ECO:0000256" key="11">
    <source>
        <dbReference type="ARBA" id="ARBA00022839"/>
    </source>
</evidence>
<evidence type="ECO:0000256" key="12">
    <source>
        <dbReference type="ARBA" id="ARBA00022932"/>
    </source>
</evidence>
<dbReference type="CDD" id="cd08637">
    <property type="entry name" value="DNA_pol_A_pol_I_C"/>
    <property type="match status" value="1"/>
</dbReference>
<comment type="similarity">
    <text evidence="1 17">Belongs to the DNA polymerase type-A family.</text>
</comment>
<dbReference type="Pfam" id="PF00476">
    <property type="entry name" value="DNA_pol_A"/>
    <property type="match status" value="1"/>
</dbReference>
<dbReference type="PROSITE" id="PS00447">
    <property type="entry name" value="DNA_POLYMERASE_A"/>
    <property type="match status" value="1"/>
</dbReference>
<dbReference type="InterPro" id="IPR008918">
    <property type="entry name" value="HhH2"/>
</dbReference>
<evidence type="ECO:0000313" key="21">
    <source>
        <dbReference type="EMBL" id="QPT39949.1"/>
    </source>
</evidence>
<dbReference type="RefSeq" id="WP_018573344.1">
    <property type="nucleotide sequence ID" value="NZ_CP065725.1"/>
</dbReference>
<dbReference type="InterPro" id="IPR002298">
    <property type="entry name" value="DNA_polymerase_A"/>
</dbReference>
<dbReference type="Gene3D" id="3.30.420.10">
    <property type="entry name" value="Ribonuclease H-like superfamily/Ribonuclease H"/>
    <property type="match status" value="1"/>
</dbReference>
<dbReference type="Pfam" id="PF02739">
    <property type="entry name" value="5_3_exonuc_N"/>
    <property type="match status" value="1"/>
</dbReference>
<keyword evidence="9 17" id="KW-0227">DNA damage</keyword>
<keyword evidence="13 17" id="KW-0238">DNA-binding</keyword>
<dbReference type="CDD" id="cd06139">
    <property type="entry name" value="DNA_polA_I_Ecoli_like_exo"/>
    <property type="match status" value="1"/>
</dbReference>
<comment type="catalytic activity">
    <reaction evidence="15 17">
        <text>DNA(n) + a 2'-deoxyribonucleoside 5'-triphosphate = DNA(n+1) + diphosphate</text>
        <dbReference type="Rhea" id="RHEA:22508"/>
        <dbReference type="Rhea" id="RHEA-COMP:17339"/>
        <dbReference type="Rhea" id="RHEA-COMP:17340"/>
        <dbReference type="ChEBI" id="CHEBI:33019"/>
        <dbReference type="ChEBI" id="CHEBI:61560"/>
        <dbReference type="ChEBI" id="CHEBI:173112"/>
        <dbReference type="EC" id="2.7.7.7"/>
    </reaction>
</comment>
<dbReference type="InterPro" id="IPR036397">
    <property type="entry name" value="RNaseH_sf"/>
</dbReference>
<sequence length="908" mass="101486">MKKTLLLVDGSSYLYRAFFAMPNLRNALGEPTGALYGVMNMMRKINQDYNPDYMACVFDAKGKTFRDDIYKEYKGNRPPMPDDLRSQIKPIHDAIRAMGWTVIAVEGVEADDVIATLAKKATEHGIESVISTGDKDMAQLVNERVTLIDTMSNHLMDIDGVKARYGVKPEQIIDYLMLMGDTSDNIPGVPKVGPKTAAKWLEEYGTLENLIAHADEIKGVAGKNLREFIPNFEMTRRLVTIKQDCNLPEEIDSPDDLRPLSQDKDTLIDIFQKYGFRTWLRELTGDPDAIPEQDGRVEVAAIPEAPTDIDYQTVTTEEQLKDLIKVLESAELVALDTETDGLYSMGARLVGLSVSVKPGQAWYVPVGHSGSMLDEQLDKQVVLERLRPWLENEKAAKVLQNAKFDAHVLANEGVTLRGVEHDTMLMGYVLDSSKRVGMEELMQRYLGRSGISYEEICGKGASAITFDQVPIEQASEYACEDADVTLQLYQVMAPLIAAEEGFNRIYQLEMKVSPVLTTIERNGVKIDEKALLEQSRVFATRLEELEKEAHDIVGEPFNLNSPRQLGAILFEKMELPIIKKTPKGAPSTDEETLNKLAEDFRLPKLILEYRSLAKLKSTYTDKLPAMVWPATGRVHTSYSQASVVTGRLSSSEPNLQNIPVRTEEGRRIRRAFVAEPGKVILAADYSQIELRVMAHISGDKGLRQAFAEGQDIHRSTAAEIFSVDAIENVTAEQRYSAKAINFGLIYGMGVFGLAKNLDITRDAAKVYIDRYFARYPGVADYMDRIKKEATDNGFVETAFGRRLWFTEIQGAKGPRKANAERQAINAPMQGTAADLIKMAMVAVQNFIDEKKLQSRMIMQVHDELVLEVPEFEKELMRQALPELMTNVAELSVPLVAEVAVGDNWSDAE</sequence>
<feature type="domain" description="3'-5' exonuclease" evidence="18">
    <location>
        <begin position="311"/>
        <end position="497"/>
    </location>
</feature>
<keyword evidence="14 17" id="KW-0234">DNA repair</keyword>
<dbReference type="InterPro" id="IPR012337">
    <property type="entry name" value="RNaseH-like_sf"/>
</dbReference>
<dbReference type="GO" id="GO:0003887">
    <property type="term" value="F:DNA-directed DNA polymerase activity"/>
    <property type="evidence" value="ECO:0007669"/>
    <property type="project" value="UniProtKB-EC"/>
</dbReference>
<dbReference type="InterPro" id="IPR036279">
    <property type="entry name" value="5-3_exonuclease_C_sf"/>
</dbReference>
<dbReference type="Gene3D" id="3.40.50.1010">
    <property type="entry name" value="5'-nuclease"/>
    <property type="match status" value="1"/>
</dbReference>
<name>A0A7T3BQF8_9BURK</name>
<evidence type="ECO:0000256" key="14">
    <source>
        <dbReference type="ARBA" id="ARBA00023204"/>
    </source>
</evidence>
<gene>
    <name evidence="17 21" type="primary">polA</name>
    <name evidence="21" type="ORF">I6G29_12695</name>
</gene>
<dbReference type="SUPFAM" id="SSF88723">
    <property type="entry name" value="PIN domain-like"/>
    <property type="match status" value="1"/>
</dbReference>
<dbReference type="EMBL" id="CP065725">
    <property type="protein sequence ID" value="QPT39949.1"/>
    <property type="molecule type" value="Genomic_DNA"/>
</dbReference>
<dbReference type="NCBIfam" id="TIGR00593">
    <property type="entry name" value="pola"/>
    <property type="match status" value="1"/>
</dbReference>
<dbReference type="PRINTS" id="PR00868">
    <property type="entry name" value="DNAPOLI"/>
</dbReference>
<evidence type="ECO:0000256" key="13">
    <source>
        <dbReference type="ARBA" id="ARBA00023125"/>
    </source>
</evidence>
<dbReference type="SMART" id="SM00475">
    <property type="entry name" value="53EXOc"/>
    <property type="match status" value="1"/>
</dbReference>
<dbReference type="SUPFAM" id="SSF47807">
    <property type="entry name" value="5' to 3' exonuclease, C-terminal subdomain"/>
    <property type="match status" value="1"/>
</dbReference>
<keyword evidence="10 17" id="KW-0378">Hydrolase</keyword>
<keyword evidence="8" id="KW-0540">Nuclease</keyword>
<evidence type="ECO:0000256" key="1">
    <source>
        <dbReference type="ARBA" id="ARBA00007705"/>
    </source>
</evidence>
<organism evidence="21 22">
    <name type="scientific">Oligella ureolytica</name>
    <dbReference type="NCBI Taxonomy" id="90244"/>
    <lineage>
        <taxon>Bacteria</taxon>
        <taxon>Pseudomonadati</taxon>
        <taxon>Pseudomonadota</taxon>
        <taxon>Betaproteobacteria</taxon>
        <taxon>Burkholderiales</taxon>
        <taxon>Alcaligenaceae</taxon>
        <taxon>Oligella</taxon>
    </lineage>
</organism>
<dbReference type="CDD" id="cd09859">
    <property type="entry name" value="PIN_53EXO"/>
    <property type="match status" value="1"/>
</dbReference>
<keyword evidence="12 17" id="KW-0239">DNA-directed DNA polymerase</keyword>
<comment type="function">
    <text evidence="17">In addition to polymerase activity, this DNA polymerase exhibits 3'-5' and 5'-3' exonuclease activity.</text>
</comment>
<keyword evidence="7 17" id="KW-0235">DNA replication</keyword>
<evidence type="ECO:0000256" key="9">
    <source>
        <dbReference type="ARBA" id="ARBA00022763"/>
    </source>
</evidence>
<dbReference type="InterPro" id="IPR002421">
    <property type="entry name" value="5-3_exonuclease"/>
</dbReference>
<evidence type="ECO:0000256" key="7">
    <source>
        <dbReference type="ARBA" id="ARBA00022705"/>
    </source>
</evidence>
<dbReference type="CDD" id="cd09898">
    <property type="entry name" value="H3TH_53EXO"/>
    <property type="match status" value="1"/>
</dbReference>
<dbReference type="InterPro" id="IPR020046">
    <property type="entry name" value="5-3_exonucl_a-hlix_arch_N"/>
</dbReference>
<accession>A0A7T3BQF8</accession>
<dbReference type="EC" id="2.7.7.7" evidence="3 16"/>
<dbReference type="InterPro" id="IPR002562">
    <property type="entry name" value="3'-5'_exonuclease_dom"/>
</dbReference>
<evidence type="ECO:0000259" key="18">
    <source>
        <dbReference type="SMART" id="SM00474"/>
    </source>
</evidence>
<evidence type="ECO:0000256" key="3">
    <source>
        <dbReference type="ARBA" id="ARBA00012417"/>
    </source>
</evidence>
<dbReference type="PANTHER" id="PTHR10133:SF27">
    <property type="entry name" value="DNA POLYMERASE NU"/>
    <property type="match status" value="1"/>
</dbReference>
<evidence type="ECO:0000259" key="20">
    <source>
        <dbReference type="SMART" id="SM00482"/>
    </source>
</evidence>
<reference evidence="21 22" key="1">
    <citation type="submission" date="2020-12" db="EMBL/GenBank/DDBJ databases">
        <title>FDA dAtabase for Regulatory Grade micrObial Sequences (FDA-ARGOS): Supporting development and validation of Infectious Disease Dx tests.</title>
        <authorList>
            <person name="Sproer C."/>
            <person name="Gronow S."/>
            <person name="Severitt S."/>
            <person name="Schroder I."/>
            <person name="Tallon L."/>
            <person name="Sadzewicz L."/>
            <person name="Zhao X."/>
            <person name="Boylan J."/>
            <person name="Ott S."/>
            <person name="Bowen H."/>
            <person name="Vavikolanu K."/>
            <person name="Mehta A."/>
            <person name="Aluvathingal J."/>
            <person name="Nadendla S."/>
            <person name="Lowell S."/>
            <person name="Myers T."/>
            <person name="Yan Y."/>
            <person name="Sichtig H."/>
        </authorList>
    </citation>
    <scope>NUCLEOTIDE SEQUENCE [LARGE SCALE GENOMIC DNA]</scope>
    <source>
        <strain evidence="21 22">FDAARGOS_872</strain>
    </source>
</reference>
<dbReference type="Proteomes" id="UP000594903">
    <property type="component" value="Chromosome"/>
</dbReference>
<keyword evidence="11 17" id="KW-0269">Exonuclease</keyword>
<keyword evidence="6 17" id="KW-0548">Nucleotidyltransferase</keyword>
<feature type="domain" description="5'-3' exonuclease" evidence="19">
    <location>
        <begin position="2"/>
        <end position="259"/>
    </location>
</feature>
<evidence type="ECO:0000256" key="2">
    <source>
        <dbReference type="ARBA" id="ARBA00011541"/>
    </source>
</evidence>
<comment type="subunit">
    <text evidence="2">Single-chain monomer with multiple functions.</text>
</comment>
<evidence type="ECO:0000313" key="22">
    <source>
        <dbReference type="Proteomes" id="UP000594903"/>
    </source>
</evidence>
<protein>
    <recommendedName>
        <fullName evidence="4 16">DNA polymerase I</fullName>
        <ecNumber evidence="3 16">2.7.7.7</ecNumber>
    </recommendedName>
</protein>
<evidence type="ECO:0000256" key="16">
    <source>
        <dbReference type="NCBIfam" id="TIGR00593"/>
    </source>
</evidence>
<dbReference type="SMART" id="SM00279">
    <property type="entry name" value="HhH2"/>
    <property type="match status" value="1"/>
</dbReference>
<dbReference type="Gene3D" id="1.10.150.20">
    <property type="entry name" value="5' to 3' exonuclease, C-terminal subdomain"/>
    <property type="match status" value="2"/>
</dbReference>
<evidence type="ECO:0000256" key="5">
    <source>
        <dbReference type="ARBA" id="ARBA00022679"/>
    </source>
</evidence>
<evidence type="ECO:0000256" key="4">
    <source>
        <dbReference type="ARBA" id="ARBA00020311"/>
    </source>
</evidence>
<dbReference type="InterPro" id="IPR029060">
    <property type="entry name" value="PIN-like_dom_sf"/>
</dbReference>
<keyword evidence="5 17" id="KW-0808">Transferase</keyword>
<dbReference type="InterPro" id="IPR019760">
    <property type="entry name" value="DNA-dir_DNA_pol_A_CS"/>
</dbReference>
<dbReference type="Pfam" id="PF01612">
    <property type="entry name" value="DNA_pol_A_exo1"/>
    <property type="match status" value="1"/>
</dbReference>
<evidence type="ECO:0000256" key="8">
    <source>
        <dbReference type="ARBA" id="ARBA00022722"/>
    </source>
</evidence>
<dbReference type="Pfam" id="PF01367">
    <property type="entry name" value="5_3_exonuc"/>
    <property type="match status" value="1"/>
</dbReference>
<dbReference type="PANTHER" id="PTHR10133">
    <property type="entry name" value="DNA POLYMERASE I"/>
    <property type="match status" value="1"/>
</dbReference>
<dbReference type="SUPFAM" id="SSF56672">
    <property type="entry name" value="DNA/RNA polymerases"/>
    <property type="match status" value="1"/>
</dbReference>
<dbReference type="Gene3D" id="3.30.70.370">
    <property type="match status" value="1"/>
</dbReference>
<evidence type="ECO:0000256" key="6">
    <source>
        <dbReference type="ARBA" id="ARBA00022695"/>
    </source>
</evidence>
<dbReference type="SUPFAM" id="SSF53098">
    <property type="entry name" value="Ribonuclease H-like"/>
    <property type="match status" value="1"/>
</dbReference>
<dbReference type="SMART" id="SM00474">
    <property type="entry name" value="35EXOc"/>
    <property type="match status" value="1"/>
</dbReference>
<evidence type="ECO:0000259" key="19">
    <source>
        <dbReference type="SMART" id="SM00475"/>
    </source>
</evidence>